<sequence length="163" mass="19012">MKRYIFFSVLFVFFVALVAVVFYVFFATQTDKLPISQSIFDDNDTELAEPVSQNSKAWQDRFLSIKTKNYSPAVENFSMVFDVDTTALQPKSKFYQLIIDKNDIYSVFCLKQTLNSFDVKYSLTRSKDETEIFLDTDNKLILEAIQKALTVYNINTQVKEIWL</sequence>
<keyword evidence="1" id="KW-1133">Transmembrane helix</keyword>
<dbReference type="KEGG" id="cavi:CAV_0800"/>
<keyword evidence="1" id="KW-0472">Membrane</keyword>
<dbReference type="RefSeq" id="WP_094325223.1">
    <property type="nucleotide sequence ID" value="NZ_CP022347.1"/>
</dbReference>
<keyword evidence="3" id="KW-1185">Reference proteome</keyword>
<evidence type="ECO:0000313" key="2">
    <source>
        <dbReference type="EMBL" id="ASQ30465.1"/>
    </source>
</evidence>
<dbReference type="Proteomes" id="UP000201169">
    <property type="component" value="Chromosome"/>
</dbReference>
<keyword evidence="1" id="KW-0812">Transmembrane</keyword>
<dbReference type="EMBL" id="CP022347">
    <property type="protein sequence ID" value="ASQ30465.1"/>
    <property type="molecule type" value="Genomic_DNA"/>
</dbReference>
<proteinExistence type="predicted"/>
<reference evidence="2 3" key="1">
    <citation type="submission" date="2017-07" db="EMBL/GenBank/DDBJ databases">
        <title>Analysis of two Campylobacter avium genomes and identification of a novel hippuricase gene.</title>
        <authorList>
            <person name="Miller W.G."/>
            <person name="Chapman M.H."/>
            <person name="Yee E."/>
            <person name="Revez J."/>
            <person name="Bono J.L."/>
            <person name="Rossi M."/>
        </authorList>
    </citation>
    <scope>NUCLEOTIDE SEQUENCE [LARGE SCALE GENOMIC DNA]</scope>
    <source>
        <strain evidence="2 3">LMG 24591</strain>
    </source>
</reference>
<organism evidence="2 3">
    <name type="scientific">Campylobacter avium LMG 24591</name>
    <dbReference type="NCBI Taxonomy" id="522484"/>
    <lineage>
        <taxon>Bacteria</taxon>
        <taxon>Pseudomonadati</taxon>
        <taxon>Campylobacterota</taxon>
        <taxon>Epsilonproteobacteria</taxon>
        <taxon>Campylobacterales</taxon>
        <taxon>Campylobacteraceae</taxon>
        <taxon>Campylobacter</taxon>
    </lineage>
</organism>
<protein>
    <recommendedName>
        <fullName evidence="4">Periplasmic protein</fullName>
    </recommendedName>
</protein>
<feature type="transmembrane region" description="Helical" evidence="1">
    <location>
        <begin position="6"/>
        <end position="26"/>
    </location>
</feature>
<accession>A0A222MX41</accession>
<evidence type="ECO:0008006" key="4">
    <source>
        <dbReference type="Google" id="ProtNLM"/>
    </source>
</evidence>
<name>A0A222MX41_9BACT</name>
<evidence type="ECO:0000313" key="3">
    <source>
        <dbReference type="Proteomes" id="UP000201169"/>
    </source>
</evidence>
<evidence type="ECO:0000256" key="1">
    <source>
        <dbReference type="SAM" id="Phobius"/>
    </source>
</evidence>
<dbReference type="AlphaFoldDB" id="A0A222MX41"/>
<gene>
    <name evidence="2" type="ORF">CAV_0800</name>
</gene>
<dbReference type="OrthoDB" id="5361047at2"/>